<dbReference type="Proteomes" id="UP001596383">
    <property type="component" value="Unassembled WGS sequence"/>
</dbReference>
<dbReference type="EMBL" id="JBHSWV010000242">
    <property type="protein sequence ID" value="MFC6766408.1"/>
    <property type="molecule type" value="Genomic_DNA"/>
</dbReference>
<organism evidence="1 2">
    <name type="scientific">Natrinema soli</name>
    <dbReference type="NCBI Taxonomy" id="1930624"/>
    <lineage>
        <taxon>Archaea</taxon>
        <taxon>Methanobacteriati</taxon>
        <taxon>Methanobacteriota</taxon>
        <taxon>Stenosarchaea group</taxon>
        <taxon>Halobacteria</taxon>
        <taxon>Halobacteriales</taxon>
        <taxon>Natrialbaceae</taxon>
        <taxon>Natrinema</taxon>
    </lineage>
</organism>
<name>A0ABD5SMX4_9EURY</name>
<comment type="caution">
    <text evidence="1">The sequence shown here is derived from an EMBL/GenBank/DDBJ whole genome shotgun (WGS) entry which is preliminary data.</text>
</comment>
<reference evidence="1 2" key="1">
    <citation type="journal article" date="2019" name="Int. J. Syst. Evol. Microbiol.">
        <title>The Global Catalogue of Microorganisms (GCM) 10K type strain sequencing project: providing services to taxonomists for standard genome sequencing and annotation.</title>
        <authorList>
            <consortium name="The Broad Institute Genomics Platform"/>
            <consortium name="The Broad Institute Genome Sequencing Center for Infectious Disease"/>
            <person name="Wu L."/>
            <person name="Ma J."/>
        </authorList>
    </citation>
    <scope>NUCLEOTIDE SEQUENCE [LARGE SCALE GENOMIC DNA]</scope>
    <source>
        <strain evidence="1 2">LMG 29247</strain>
    </source>
</reference>
<keyword evidence="2" id="KW-1185">Reference proteome</keyword>
<dbReference type="RefSeq" id="WP_273739373.1">
    <property type="nucleotide sequence ID" value="NZ_JAQIVI010000242.1"/>
</dbReference>
<protein>
    <submittedName>
        <fullName evidence="1">Uncharacterized protein</fullName>
    </submittedName>
</protein>
<accession>A0ABD5SMX4</accession>
<gene>
    <name evidence="1" type="ORF">ACFQE6_15855</name>
</gene>
<proteinExistence type="predicted"/>
<evidence type="ECO:0000313" key="1">
    <source>
        <dbReference type="EMBL" id="MFC6766408.1"/>
    </source>
</evidence>
<sequence>MSTQLLECERQSAGVAGKFVPQFVAKDHNDDSVVGRIRRVRVRDGPAGDAPLVGDGSGDFDDDRTVARVVVAVDDDVTEPHRVALRITFTHPILNQDTSMA</sequence>
<evidence type="ECO:0000313" key="2">
    <source>
        <dbReference type="Proteomes" id="UP001596383"/>
    </source>
</evidence>
<dbReference type="AlphaFoldDB" id="A0ABD5SMX4"/>